<organism evidence="2 3">
    <name type="scientific">Mixia osmundae (strain CBS 9802 / IAM 14324 / JCM 22182 / KY 12970)</name>
    <dbReference type="NCBI Taxonomy" id="764103"/>
    <lineage>
        <taxon>Eukaryota</taxon>
        <taxon>Fungi</taxon>
        <taxon>Dikarya</taxon>
        <taxon>Basidiomycota</taxon>
        <taxon>Pucciniomycotina</taxon>
        <taxon>Mixiomycetes</taxon>
        <taxon>Mixiales</taxon>
        <taxon>Mixiaceae</taxon>
        <taxon>Mixia</taxon>
    </lineage>
</organism>
<dbReference type="Proteomes" id="UP000009131">
    <property type="component" value="Unassembled WGS sequence"/>
</dbReference>
<dbReference type="OrthoDB" id="2499360at2759"/>
<dbReference type="Gene3D" id="2.40.40.10">
    <property type="entry name" value="RlpA-like domain"/>
    <property type="match status" value="1"/>
</dbReference>
<name>G7E6B9_MIXOS</name>
<gene>
    <name evidence="2" type="primary">Mo05065</name>
    <name evidence="2" type="ORF">E5Q_05065</name>
</gene>
<dbReference type="EMBL" id="BABT02000150">
    <property type="protein sequence ID" value="GAA98379.1"/>
    <property type="molecule type" value="Genomic_DNA"/>
</dbReference>
<dbReference type="InterPro" id="IPR036908">
    <property type="entry name" value="RlpA-like_sf"/>
</dbReference>
<evidence type="ECO:0000313" key="3">
    <source>
        <dbReference type="Proteomes" id="UP000009131"/>
    </source>
</evidence>
<accession>G7E6B9</accession>
<dbReference type="SUPFAM" id="SSF50685">
    <property type="entry name" value="Barwin-like endoglucanases"/>
    <property type="match status" value="1"/>
</dbReference>
<reference evidence="2 3" key="2">
    <citation type="journal article" date="2012" name="Open Biol.">
        <title>Characteristics of nucleosomes and linker DNA regions on the genome of the basidiomycete Mixia osmundae revealed by mono- and dinucleosome mapping.</title>
        <authorList>
            <person name="Nishida H."/>
            <person name="Kondo S."/>
            <person name="Matsumoto T."/>
            <person name="Suzuki Y."/>
            <person name="Yoshikawa H."/>
            <person name="Taylor T.D."/>
            <person name="Sugiyama J."/>
        </authorList>
    </citation>
    <scope>NUCLEOTIDE SEQUENCE [LARGE SCALE GENOMIC DNA]</scope>
    <source>
        <strain evidence="3">CBS 9802 / IAM 14324 / JCM 22182 / KY 12970</strain>
    </source>
</reference>
<protein>
    <recommendedName>
        <fullName evidence="4">RlpA-like protein double-psi beta-barrel domain-containing protein</fullName>
    </recommendedName>
</protein>
<reference evidence="2 3" key="1">
    <citation type="journal article" date="2011" name="J. Gen. Appl. Microbiol.">
        <title>Draft genome sequencing of the enigmatic basidiomycete Mixia osmundae.</title>
        <authorList>
            <person name="Nishida H."/>
            <person name="Nagatsuka Y."/>
            <person name="Sugiyama J."/>
        </authorList>
    </citation>
    <scope>NUCLEOTIDE SEQUENCE [LARGE SCALE GENOMIC DNA]</scope>
    <source>
        <strain evidence="3">CBS 9802 / IAM 14324 / JCM 22182 / KY 12970</strain>
    </source>
</reference>
<dbReference type="CDD" id="cd22191">
    <property type="entry name" value="DPBB_RlpA_EXP_N-like"/>
    <property type="match status" value="1"/>
</dbReference>
<comment type="caution">
    <text evidence="2">The sequence shown here is derived from an EMBL/GenBank/DDBJ whole genome shotgun (WGS) entry which is preliminary data.</text>
</comment>
<keyword evidence="3" id="KW-1185">Reference proteome</keyword>
<evidence type="ECO:0000313" key="2">
    <source>
        <dbReference type="EMBL" id="GAA98379.1"/>
    </source>
</evidence>
<dbReference type="AlphaFoldDB" id="G7E6B9"/>
<evidence type="ECO:0000256" key="1">
    <source>
        <dbReference type="SAM" id="SignalP"/>
    </source>
</evidence>
<keyword evidence="1" id="KW-0732">Signal</keyword>
<feature type="signal peptide" evidence="1">
    <location>
        <begin position="1"/>
        <end position="18"/>
    </location>
</feature>
<dbReference type="eggNOG" id="ENOG502ST45">
    <property type="taxonomic scope" value="Eukaryota"/>
</dbReference>
<dbReference type="InParanoid" id="G7E6B9"/>
<proteinExistence type="predicted"/>
<evidence type="ECO:0008006" key="4">
    <source>
        <dbReference type="Google" id="ProtNLM"/>
    </source>
</evidence>
<feature type="chain" id="PRO_5003492887" description="RlpA-like protein double-psi beta-barrel domain-containing protein" evidence="1">
    <location>
        <begin position="19"/>
        <end position="185"/>
    </location>
</feature>
<dbReference type="HOGENOM" id="CLU_1475514_0_0_1"/>
<sequence>MLFNSLAAVAALSTVVVAGSFEKRTAHTGCYNYYKDTLGFVPSGKSYVKVENAQKFHFGNKTPIPIAGPKDTHSNPGICKYYNSSTELGVCLWSGSDPSGNIIPQSGWLNGAKRSNCGKMVEVKANGKTIHAKLVDGCGLEATTPAKGCSIAWLTIAAFNALASPTETEGNGIASIEWKFLDGPV</sequence>